<accession>A0A1G8IHB3</accession>
<keyword evidence="2" id="KW-0560">Oxidoreductase</keyword>
<reference evidence="4 5" key="1">
    <citation type="submission" date="2016-10" db="EMBL/GenBank/DDBJ databases">
        <authorList>
            <person name="de Groot N.N."/>
        </authorList>
    </citation>
    <scope>NUCLEOTIDE SEQUENCE [LARGE SCALE GENOMIC DNA]</scope>
    <source>
        <strain evidence="4 5">DSM 44892</strain>
    </source>
</reference>
<dbReference type="InterPro" id="IPR002347">
    <property type="entry name" value="SDR_fam"/>
</dbReference>
<dbReference type="CDD" id="cd05374">
    <property type="entry name" value="17beta-HSD-like_SDR_c"/>
    <property type="match status" value="1"/>
</dbReference>
<evidence type="ECO:0000256" key="2">
    <source>
        <dbReference type="ARBA" id="ARBA00023002"/>
    </source>
</evidence>
<evidence type="ECO:0000256" key="1">
    <source>
        <dbReference type="ARBA" id="ARBA00006484"/>
    </source>
</evidence>
<dbReference type="PRINTS" id="PR00081">
    <property type="entry name" value="GDHRDH"/>
</dbReference>
<dbReference type="GO" id="GO:0016491">
    <property type="term" value="F:oxidoreductase activity"/>
    <property type="evidence" value="ECO:0007669"/>
    <property type="project" value="UniProtKB-KW"/>
</dbReference>
<dbReference type="InterPro" id="IPR036291">
    <property type="entry name" value="NAD(P)-bd_dom_sf"/>
</dbReference>
<dbReference type="OrthoDB" id="5242868at2"/>
<evidence type="ECO:0000313" key="5">
    <source>
        <dbReference type="Proteomes" id="UP000183263"/>
    </source>
</evidence>
<dbReference type="PANTHER" id="PTHR44196:SF1">
    <property type="entry name" value="DEHYDROGENASE_REDUCTASE SDR FAMILY MEMBER 7B"/>
    <property type="match status" value="1"/>
</dbReference>
<sequence length="269" mass="28516">MVARLAPMTRTALVTGASSGIGAAVATLLAERGYRVFGTSRNPDTAPKIPGVEFLRLDLGDEQSIEACVKAAGDVDVLVNNAGESQSGPIEELPMEAIEGLFRANVFGAVRLTQLVLPGMRARGYGRIVMVGSMLASFPLAYRSSYVATKAALKGFANAARREVAPYGIGVATVEPGSIATGIGTRRTHYIDDASPYKAEYDTMIENLDANERAGITAEKVAATVLGAIEAGKPRQLYAVGSNAPLVFALRRVVPREWVEKIVARRHGL</sequence>
<comment type="similarity">
    <text evidence="1 3">Belongs to the short-chain dehydrogenases/reductases (SDR) family.</text>
</comment>
<evidence type="ECO:0000256" key="3">
    <source>
        <dbReference type="RuleBase" id="RU000363"/>
    </source>
</evidence>
<organism evidence="4 5">
    <name type="scientific">Rhodococcus triatomae</name>
    <dbReference type="NCBI Taxonomy" id="300028"/>
    <lineage>
        <taxon>Bacteria</taxon>
        <taxon>Bacillati</taxon>
        <taxon>Actinomycetota</taxon>
        <taxon>Actinomycetes</taxon>
        <taxon>Mycobacteriales</taxon>
        <taxon>Nocardiaceae</taxon>
        <taxon>Rhodococcus</taxon>
    </lineage>
</organism>
<dbReference type="SUPFAM" id="SSF51735">
    <property type="entry name" value="NAD(P)-binding Rossmann-fold domains"/>
    <property type="match status" value="1"/>
</dbReference>
<dbReference type="InterPro" id="IPR020904">
    <property type="entry name" value="Sc_DH/Rdtase_CS"/>
</dbReference>
<dbReference type="Pfam" id="PF00106">
    <property type="entry name" value="adh_short"/>
    <property type="match status" value="1"/>
</dbReference>
<dbReference type="PROSITE" id="PS00061">
    <property type="entry name" value="ADH_SHORT"/>
    <property type="match status" value="1"/>
</dbReference>
<dbReference type="GO" id="GO:0016020">
    <property type="term" value="C:membrane"/>
    <property type="evidence" value="ECO:0007669"/>
    <property type="project" value="TreeGrafter"/>
</dbReference>
<keyword evidence="5" id="KW-1185">Reference proteome</keyword>
<dbReference type="PANTHER" id="PTHR44196">
    <property type="entry name" value="DEHYDROGENASE/REDUCTASE SDR FAMILY MEMBER 7B"/>
    <property type="match status" value="1"/>
</dbReference>
<evidence type="ECO:0000313" key="4">
    <source>
        <dbReference type="EMBL" id="SDI18151.1"/>
    </source>
</evidence>
<dbReference type="PRINTS" id="PR00080">
    <property type="entry name" value="SDRFAMILY"/>
</dbReference>
<name>A0A1G8IHB3_9NOCA</name>
<dbReference type="Proteomes" id="UP000183263">
    <property type="component" value="Unassembled WGS sequence"/>
</dbReference>
<gene>
    <name evidence="4" type="ORF">SAMN05444695_105277</name>
</gene>
<proteinExistence type="inferred from homology"/>
<dbReference type="Gene3D" id="3.40.50.720">
    <property type="entry name" value="NAD(P)-binding Rossmann-like Domain"/>
    <property type="match status" value="1"/>
</dbReference>
<dbReference type="AlphaFoldDB" id="A0A1G8IHB3"/>
<dbReference type="EMBL" id="FNDN01000005">
    <property type="protein sequence ID" value="SDI18151.1"/>
    <property type="molecule type" value="Genomic_DNA"/>
</dbReference>
<protein>
    <submittedName>
        <fullName evidence="4">Short-chain dehydrogenase</fullName>
    </submittedName>
</protein>